<dbReference type="Proteomes" id="UP000183561">
    <property type="component" value="Unassembled WGS sequence"/>
</dbReference>
<feature type="domain" description="Potassium/proton antiporter subunit KhtT-like N-terminal" evidence="1">
    <location>
        <begin position="1"/>
        <end position="69"/>
    </location>
</feature>
<protein>
    <recommendedName>
        <fullName evidence="1">Potassium/proton antiporter subunit KhtT-like N-terminal domain-containing protein</fullName>
    </recommendedName>
</protein>
<gene>
    <name evidence="2" type="ORF">SAMN04490239_0843</name>
    <name evidence="3" type="ORF">SAMN04490239_9534</name>
</gene>
<keyword evidence="4" id="KW-1185">Reference proteome</keyword>
<accession>A0A1H4IIN8</accession>
<dbReference type="EMBL" id="FNSV01000009">
    <property type="protein sequence ID" value="SED99300.1"/>
    <property type="molecule type" value="Genomic_DNA"/>
</dbReference>
<sequence>MSIDRTTVPGKGVLHHVVARAGGHLYLLVDPRGPRHMLCYDDSDLEVPARAIALAPDEADQVAEILHSQPIADRLASLERQVRDLIRGAR</sequence>
<evidence type="ECO:0000313" key="2">
    <source>
        <dbReference type="EMBL" id="SEB33917.1"/>
    </source>
</evidence>
<evidence type="ECO:0000313" key="4">
    <source>
        <dbReference type="Proteomes" id="UP000183561"/>
    </source>
</evidence>
<evidence type="ECO:0000313" key="3">
    <source>
        <dbReference type="EMBL" id="SED99300.1"/>
    </source>
</evidence>
<proteinExistence type="predicted"/>
<dbReference type="OrthoDB" id="3540322at2"/>
<dbReference type="AlphaFoldDB" id="A0A1H4IIN8"/>
<reference evidence="4" key="2">
    <citation type="submission" date="2016-10" db="EMBL/GenBank/DDBJ databases">
        <authorList>
            <person name="Varghese N."/>
            <person name="Submissions S."/>
        </authorList>
    </citation>
    <scope>NUCLEOTIDE SEQUENCE [LARGE SCALE GENOMIC DNA]</scope>
    <source>
        <strain evidence="4">DSM 44498</strain>
    </source>
</reference>
<dbReference type="Pfam" id="PF25991">
    <property type="entry name" value="KhtT_N"/>
    <property type="match status" value="1"/>
</dbReference>
<name>A0A1H4IIN8_9NOCA</name>
<evidence type="ECO:0000259" key="1">
    <source>
        <dbReference type="Pfam" id="PF25991"/>
    </source>
</evidence>
<dbReference type="InterPro" id="IPR058776">
    <property type="entry name" value="KhtT-like_N"/>
</dbReference>
<dbReference type="RefSeq" id="WP_072950254.1">
    <property type="nucleotide sequence ID" value="NZ_FNSV01000004.1"/>
</dbReference>
<organism evidence="2 4">
    <name type="scientific">Rhodococcus koreensis</name>
    <dbReference type="NCBI Taxonomy" id="99653"/>
    <lineage>
        <taxon>Bacteria</taxon>
        <taxon>Bacillati</taxon>
        <taxon>Actinomycetota</taxon>
        <taxon>Actinomycetes</taxon>
        <taxon>Mycobacteriales</taxon>
        <taxon>Nocardiaceae</taxon>
        <taxon>Rhodococcus</taxon>
    </lineage>
</organism>
<reference evidence="2" key="1">
    <citation type="submission" date="2016-10" db="EMBL/GenBank/DDBJ databases">
        <authorList>
            <person name="de Groot N.N."/>
        </authorList>
    </citation>
    <scope>NUCLEOTIDE SEQUENCE [LARGE SCALE GENOMIC DNA]</scope>
    <source>
        <strain evidence="2">DSM 44498</strain>
    </source>
</reference>
<dbReference type="EMBL" id="FNSV01000004">
    <property type="protein sequence ID" value="SEB33917.1"/>
    <property type="molecule type" value="Genomic_DNA"/>
</dbReference>